<accession>A0A6B7ZEN3</accession>
<keyword evidence="2" id="KW-1185">Reference proteome</keyword>
<dbReference type="Gene3D" id="3.30.420.10">
    <property type="entry name" value="Ribonuclease H-like superfamily/Ribonuclease H"/>
    <property type="match status" value="1"/>
</dbReference>
<proteinExistence type="predicted"/>
<gene>
    <name evidence="1" type="ORF">N1M2_110</name>
</gene>
<name>A0A6B7ZEN3_9CAUD</name>
<dbReference type="InterPro" id="IPR036397">
    <property type="entry name" value="RNaseH_sf"/>
</dbReference>
<evidence type="ECO:0000313" key="1">
    <source>
        <dbReference type="EMBL" id="QGH71973.1"/>
    </source>
</evidence>
<dbReference type="GO" id="GO:0003676">
    <property type="term" value="F:nucleic acid binding"/>
    <property type="evidence" value="ECO:0007669"/>
    <property type="project" value="InterPro"/>
</dbReference>
<organism evidence="1 2">
    <name type="scientific">Klebsiella phage N1M2</name>
    <dbReference type="NCBI Taxonomy" id="2664939"/>
    <lineage>
        <taxon>Viruses</taxon>
        <taxon>Duplodnaviria</taxon>
        <taxon>Heunggongvirae</taxon>
        <taxon>Uroviricota</taxon>
        <taxon>Caudoviricetes</taxon>
        <taxon>Chimalliviridae</taxon>
        <taxon>Nimduovirus</taxon>
        <taxon>Nimduovirus N1M2</taxon>
    </lineage>
</organism>
<dbReference type="Proteomes" id="UP000464669">
    <property type="component" value="Segment"/>
</dbReference>
<protein>
    <submittedName>
        <fullName evidence="1">Putative RuvC</fullName>
    </submittedName>
</protein>
<evidence type="ECO:0000313" key="2">
    <source>
        <dbReference type="Proteomes" id="UP000464669"/>
    </source>
</evidence>
<sequence length="197" mass="22249">MTVRILGIDPGITNLGAAALEVDCYERKPFKLIYADTLQGEYNEFGVRQDNPQQVRALGLTRVYGHVFELIEPAVVSCEDNFLGISPSSFKRLIEIVSFIHQYTVTNQKDVAFRQVLPRLAKKIVDADFRGTTKDDVTKGLLKCPFLDLNGFDLNKLTEHANDAILLGLYTAVQYYRDLGWDVLDGKDIDKTTKYPK</sequence>
<dbReference type="EMBL" id="MN642089">
    <property type="protein sequence ID" value="QGH71973.1"/>
    <property type="molecule type" value="Genomic_DNA"/>
</dbReference>
<reference evidence="1 2" key="1">
    <citation type="submission" date="2019-11" db="EMBL/GenBank/DDBJ databases">
        <authorList>
            <person name="Lewis R."/>
            <person name="Clooney A.G."/>
            <person name="Stockdale S.R."/>
            <person name="Buttimer C."/>
            <person name="Draper L.A."/>
            <person name="Ross R.P."/>
            <person name="Hill C."/>
        </authorList>
    </citation>
    <scope>NUCLEOTIDE SEQUENCE [LARGE SCALE GENOMIC DNA]</scope>
</reference>